<dbReference type="AlphaFoldDB" id="A0A7Y9LNG6"/>
<dbReference type="Gene3D" id="2.60.120.620">
    <property type="entry name" value="q2cbj1_9rhob like domain"/>
    <property type="match status" value="1"/>
</dbReference>
<dbReference type="RefSeq" id="WP_179586813.1">
    <property type="nucleotide sequence ID" value="NZ_JACBYR010000001.1"/>
</dbReference>
<evidence type="ECO:0000313" key="3">
    <source>
        <dbReference type="Proteomes" id="UP000542125"/>
    </source>
</evidence>
<dbReference type="Proteomes" id="UP000542125">
    <property type="component" value="Unassembled WGS sequence"/>
</dbReference>
<keyword evidence="3" id="KW-1185">Reference proteome</keyword>
<proteinExistence type="predicted"/>
<sequence>MPRFLRDSALTDAEAQRLATSPAFPWADFRQMLTDDAFAELNATFPPLTAFERHDGLVRSHGQRPHDRYYLAYETSIYHRQGKGDYGLTGDTGNTTHDRLPDVWQAFIEELKTDETYRRFIVKALGTDRIVTRFAWHVGTTGSEVSPHLDARDKVGTHIFYFNTKEDWREEWGGSILALDGKQVPAMNPDFGDFRGEVAMDIRDNRSFLFKNTADAWHGVRALTCPANSYRRLFNVVFETPDKRRGGVRGLLDRVLR</sequence>
<comment type="caution">
    <text evidence="2">The sequence shown here is derived from an EMBL/GenBank/DDBJ whole genome shotgun (WGS) entry which is preliminary data.</text>
</comment>
<reference evidence="2 3" key="1">
    <citation type="submission" date="2020-07" db="EMBL/GenBank/DDBJ databases">
        <title>Genomic Encyclopedia of Type Strains, Phase IV (KMG-V): Genome sequencing to study the core and pangenomes of soil and plant-associated prokaryotes.</title>
        <authorList>
            <person name="Whitman W."/>
        </authorList>
    </citation>
    <scope>NUCLEOTIDE SEQUENCE [LARGE SCALE GENOMIC DNA]</scope>
    <source>
        <strain evidence="2 3">SAS40</strain>
    </source>
</reference>
<name>A0A7Y9LNG6_9BURK</name>
<feature type="domain" description="Prolyl 4-hydroxylase alpha subunit Fe(2+) 2OG dioxygenase" evidence="1">
    <location>
        <begin position="140"/>
        <end position="230"/>
    </location>
</feature>
<gene>
    <name evidence="2" type="ORF">FHW18_002551</name>
</gene>
<evidence type="ECO:0000259" key="1">
    <source>
        <dbReference type="Pfam" id="PF13640"/>
    </source>
</evidence>
<dbReference type="InterPro" id="IPR044862">
    <property type="entry name" value="Pro_4_hyd_alph_FE2OG_OXY"/>
</dbReference>
<accession>A0A7Y9LNG6</accession>
<protein>
    <recommendedName>
        <fullName evidence="1">Prolyl 4-hydroxylase alpha subunit Fe(2+) 2OG dioxygenase domain-containing protein</fullName>
    </recommendedName>
</protein>
<organism evidence="2 3">
    <name type="scientific">Pigmentiphaga litoralis</name>
    <dbReference type="NCBI Taxonomy" id="516702"/>
    <lineage>
        <taxon>Bacteria</taxon>
        <taxon>Pseudomonadati</taxon>
        <taxon>Pseudomonadota</taxon>
        <taxon>Betaproteobacteria</taxon>
        <taxon>Burkholderiales</taxon>
        <taxon>Alcaligenaceae</taxon>
        <taxon>Pigmentiphaga</taxon>
    </lineage>
</organism>
<dbReference type="EMBL" id="JACBYR010000001">
    <property type="protein sequence ID" value="NYE83280.1"/>
    <property type="molecule type" value="Genomic_DNA"/>
</dbReference>
<evidence type="ECO:0000313" key="2">
    <source>
        <dbReference type="EMBL" id="NYE83280.1"/>
    </source>
</evidence>
<dbReference type="Pfam" id="PF13640">
    <property type="entry name" value="2OG-FeII_Oxy_3"/>
    <property type="match status" value="1"/>
</dbReference>